<accession>A0A6C0AWC0</accession>
<proteinExistence type="predicted"/>
<protein>
    <submittedName>
        <fullName evidence="1">Uncharacterized protein</fullName>
    </submittedName>
</protein>
<dbReference type="InterPro" id="IPR011992">
    <property type="entry name" value="EF-hand-dom_pair"/>
</dbReference>
<name>A0A6C0AWC0_9ZZZZ</name>
<dbReference type="Gene3D" id="1.10.238.10">
    <property type="entry name" value="EF-hand"/>
    <property type="match status" value="1"/>
</dbReference>
<evidence type="ECO:0000313" key="1">
    <source>
        <dbReference type="EMBL" id="QHS83545.1"/>
    </source>
</evidence>
<dbReference type="SUPFAM" id="SSF47473">
    <property type="entry name" value="EF-hand"/>
    <property type="match status" value="1"/>
</dbReference>
<dbReference type="InterPro" id="IPR018247">
    <property type="entry name" value="EF_Hand_1_Ca_BS"/>
</dbReference>
<dbReference type="PROSITE" id="PS00018">
    <property type="entry name" value="EF_HAND_1"/>
    <property type="match status" value="2"/>
</dbReference>
<dbReference type="EMBL" id="MN738760">
    <property type="protein sequence ID" value="QHS83545.1"/>
    <property type="molecule type" value="Genomic_DNA"/>
</dbReference>
<dbReference type="AlphaFoldDB" id="A0A6C0AWC0"/>
<reference evidence="1" key="1">
    <citation type="journal article" date="2020" name="Nature">
        <title>Giant virus diversity and host interactions through global metagenomics.</title>
        <authorList>
            <person name="Schulz F."/>
            <person name="Roux S."/>
            <person name="Paez-Espino D."/>
            <person name="Jungbluth S."/>
            <person name="Walsh D.A."/>
            <person name="Denef V.J."/>
            <person name="McMahon K.D."/>
            <person name="Konstantinidis K.T."/>
            <person name="Eloe-Fadrosh E.A."/>
            <person name="Kyrpides N.C."/>
            <person name="Woyke T."/>
        </authorList>
    </citation>
    <scope>NUCLEOTIDE SEQUENCE</scope>
    <source>
        <strain evidence="1">GVMAG-S-ERX555961-36</strain>
    </source>
</reference>
<organism evidence="1">
    <name type="scientific">viral metagenome</name>
    <dbReference type="NCBI Taxonomy" id="1070528"/>
    <lineage>
        <taxon>unclassified sequences</taxon>
        <taxon>metagenomes</taxon>
        <taxon>organismal metagenomes</taxon>
    </lineage>
</organism>
<sequence length="405" mass="45664">MLLTIIAVIALIFFASYFVKIKINKPQRQGKGGGVWVKSEEVPPPSSDLALYAEKRYEFFEFAEFFLLYKRPYGLVDDIDLSLGDKGSINGSSRGDQGTGGPEGCKAICINDPSCNAWQFESADGLCKKFNVNDEGEVERNSEESNEIGYIFRPEDSWAVDDLSGLPQDKETFQTVANFVIQLNCKDAELKKRASNVLVNSNVKYCFEKELSQDGRLPEEYVLAKEGAMKSLENSLQFFIFSGDSGDFPNKAEFSLLAAKIFLSLENYLFEDDSYRKSAILDASNELISFYEDYYLLKTYFQTSLDRDNSDSITKDELVEVYREAIETGQNINSELIGDEFISTDTCLNTDNIVQLVALFFSKYDLNQDGLVSLQELLSSKEIPQPKFVLESCDKTETETETESE</sequence>